<protein>
    <recommendedName>
        <fullName evidence="4">Pacifastin domain-containing protein</fullName>
    </recommendedName>
</protein>
<gene>
    <name evidence="2" type="ORF">DPMN_127387</name>
</gene>
<organism evidence="2 3">
    <name type="scientific">Dreissena polymorpha</name>
    <name type="common">Zebra mussel</name>
    <name type="synonym">Mytilus polymorpha</name>
    <dbReference type="NCBI Taxonomy" id="45954"/>
    <lineage>
        <taxon>Eukaryota</taxon>
        <taxon>Metazoa</taxon>
        <taxon>Spiralia</taxon>
        <taxon>Lophotrochozoa</taxon>
        <taxon>Mollusca</taxon>
        <taxon>Bivalvia</taxon>
        <taxon>Autobranchia</taxon>
        <taxon>Heteroconchia</taxon>
        <taxon>Euheterodonta</taxon>
        <taxon>Imparidentia</taxon>
        <taxon>Neoheterodontei</taxon>
        <taxon>Myida</taxon>
        <taxon>Dreissenoidea</taxon>
        <taxon>Dreissenidae</taxon>
        <taxon>Dreissena</taxon>
    </lineage>
</organism>
<keyword evidence="3" id="KW-1185">Reference proteome</keyword>
<dbReference type="EMBL" id="JAIWYP010000005">
    <property type="protein sequence ID" value="KAH3825510.1"/>
    <property type="molecule type" value="Genomic_DNA"/>
</dbReference>
<proteinExistence type="predicted"/>
<feature type="signal peptide" evidence="1">
    <location>
        <begin position="1"/>
        <end position="20"/>
    </location>
</feature>
<dbReference type="SUPFAM" id="SSF57603">
    <property type="entry name" value="FnI-like domain"/>
    <property type="match status" value="1"/>
</dbReference>
<dbReference type="AlphaFoldDB" id="A0A9D4H159"/>
<reference evidence="2" key="1">
    <citation type="journal article" date="2019" name="bioRxiv">
        <title>The Genome of the Zebra Mussel, Dreissena polymorpha: A Resource for Invasive Species Research.</title>
        <authorList>
            <person name="McCartney M.A."/>
            <person name="Auch B."/>
            <person name="Kono T."/>
            <person name="Mallez S."/>
            <person name="Zhang Y."/>
            <person name="Obille A."/>
            <person name="Becker A."/>
            <person name="Abrahante J.E."/>
            <person name="Garbe J."/>
            <person name="Badalamenti J.P."/>
            <person name="Herman A."/>
            <person name="Mangelson H."/>
            <person name="Liachko I."/>
            <person name="Sullivan S."/>
            <person name="Sone E.D."/>
            <person name="Koren S."/>
            <person name="Silverstein K.A.T."/>
            <person name="Beckman K.B."/>
            <person name="Gohl D.M."/>
        </authorList>
    </citation>
    <scope>NUCLEOTIDE SEQUENCE</scope>
    <source>
        <strain evidence="2">Duluth1</strain>
        <tissue evidence="2">Whole animal</tissue>
    </source>
</reference>
<evidence type="ECO:0000313" key="3">
    <source>
        <dbReference type="Proteomes" id="UP000828390"/>
    </source>
</evidence>
<feature type="chain" id="PRO_5038735794" description="Pacifastin domain-containing protein" evidence="1">
    <location>
        <begin position="21"/>
        <end position="74"/>
    </location>
</feature>
<keyword evidence="1" id="KW-0732">Signal</keyword>
<evidence type="ECO:0000313" key="2">
    <source>
        <dbReference type="EMBL" id="KAH3825510.1"/>
    </source>
</evidence>
<sequence length="74" mass="8372">MKATLLWIVIVCTVVSVAMAQHKCQFNGNEYNTFEVFSKADNCNVCRCFSDNEVKCSEWSCTHTVILPPLVLLQ</sequence>
<evidence type="ECO:0008006" key="4">
    <source>
        <dbReference type="Google" id="ProtNLM"/>
    </source>
</evidence>
<dbReference type="Proteomes" id="UP000828390">
    <property type="component" value="Unassembled WGS sequence"/>
</dbReference>
<dbReference type="Gene3D" id="2.10.70.10">
    <property type="entry name" value="Complement Module, domain 1"/>
    <property type="match status" value="1"/>
</dbReference>
<comment type="caution">
    <text evidence="2">The sequence shown here is derived from an EMBL/GenBank/DDBJ whole genome shotgun (WGS) entry which is preliminary data.</text>
</comment>
<accession>A0A9D4H159</accession>
<name>A0A9D4H159_DREPO</name>
<reference evidence="2" key="2">
    <citation type="submission" date="2020-11" db="EMBL/GenBank/DDBJ databases">
        <authorList>
            <person name="McCartney M.A."/>
            <person name="Auch B."/>
            <person name="Kono T."/>
            <person name="Mallez S."/>
            <person name="Becker A."/>
            <person name="Gohl D.M."/>
            <person name="Silverstein K.A.T."/>
            <person name="Koren S."/>
            <person name="Bechman K.B."/>
            <person name="Herman A."/>
            <person name="Abrahante J.E."/>
            <person name="Garbe J."/>
        </authorList>
    </citation>
    <scope>NUCLEOTIDE SEQUENCE</scope>
    <source>
        <strain evidence="2">Duluth1</strain>
        <tissue evidence="2">Whole animal</tissue>
    </source>
</reference>
<evidence type="ECO:0000256" key="1">
    <source>
        <dbReference type="SAM" id="SignalP"/>
    </source>
</evidence>